<name>A0A448L6Y0_9BACT</name>
<dbReference type="Proteomes" id="UP000274578">
    <property type="component" value="Chromosome 1"/>
</dbReference>
<protein>
    <submittedName>
        <fullName evidence="1">Uncharacterized protein</fullName>
    </submittedName>
</protein>
<gene>
    <name evidence="1" type="ORF">NCTC13071_01723</name>
</gene>
<sequence>MDYFYISYSFYIHFCYNVSVPVIHRVSVSTDFKVRWIKCYPLAKQQFISNY</sequence>
<dbReference type="KEGG" id="poc:NCTC13071_01723"/>
<evidence type="ECO:0000313" key="2">
    <source>
        <dbReference type="Proteomes" id="UP000274578"/>
    </source>
</evidence>
<accession>A0A448L6Y0</accession>
<proteinExistence type="predicted"/>
<organism evidence="1 2">
    <name type="scientific">Segatella oris</name>
    <dbReference type="NCBI Taxonomy" id="28135"/>
    <lineage>
        <taxon>Bacteria</taxon>
        <taxon>Pseudomonadati</taxon>
        <taxon>Bacteroidota</taxon>
        <taxon>Bacteroidia</taxon>
        <taxon>Bacteroidales</taxon>
        <taxon>Prevotellaceae</taxon>
        <taxon>Segatella</taxon>
    </lineage>
</organism>
<evidence type="ECO:0000313" key="1">
    <source>
        <dbReference type="EMBL" id="VEH15713.1"/>
    </source>
</evidence>
<reference evidence="1 2" key="1">
    <citation type="submission" date="2018-12" db="EMBL/GenBank/DDBJ databases">
        <authorList>
            <consortium name="Pathogen Informatics"/>
        </authorList>
    </citation>
    <scope>NUCLEOTIDE SEQUENCE [LARGE SCALE GENOMIC DNA]</scope>
    <source>
        <strain evidence="1 2">NCTC13071</strain>
    </source>
</reference>
<dbReference type="AlphaFoldDB" id="A0A448L6Y0"/>
<dbReference type="EMBL" id="LR134384">
    <property type="protein sequence ID" value="VEH15713.1"/>
    <property type="molecule type" value="Genomic_DNA"/>
</dbReference>